<dbReference type="InterPro" id="IPR027417">
    <property type="entry name" value="P-loop_NTPase"/>
</dbReference>
<keyword evidence="4" id="KW-0175">Coiled coil</keyword>
<sequence length="594" mass="63981">MAEQLPTLPTVSGAATCQFNGRQLKLELGSVSYGGAQELFSAPAVTLEVGHVHALAGPNGVGKSSLARLLTSKTLPGFPSALSTSYVDSLAGAMSKSALKPAEFLQRDVEARKVQLKTLQDALEDEMGKPDLGAEEMEALASKLGALCEEEDELETSAKQEINGILRDLGFEAADLLDTAVGALSMGWRYKCELASALLSHADLVVLDEPSFLDEGSVVWMIQRVRKVAQDGAIVILISHKERILQELTDRVLFISAAKVLETFNCSWTAFKEARGDAVQHASSEVAKGHAKKAGADKALKVAKQRLAKSEKVNAKRIAGGEDKRFIQGKAKEAKQKGARSVAAKVKQLAKEADRLEQLASSAREHEVSAIPLEGTHWEPTEQMVSAQDVSFGFRPDTPPLLQDVSLAIYGGDRIACVGPNGAGKSTLIKLLLGVLEPTSGSVHKSSGLRVVYFPQDALQQLVDEHGSQSATRLVQARHDMPDVEARVHLGKFGLKGDLALQPIRTLSAGQRTRLYLAAEFLPGVNPGLLVLDEVENLDADTTAALLSSLASFQGAVLCVSHDSEHMLQFKPRQRWQISERKVIVSLTDDFESY</sequence>
<comment type="caution">
    <text evidence="6">The sequence shown here is derived from an EMBL/GenBank/DDBJ whole genome shotgun (WGS) entry which is preliminary data.</text>
</comment>
<dbReference type="PANTHER" id="PTHR19211:SF14">
    <property type="entry name" value="ATP-BINDING CASSETTE SUB-FAMILY F MEMBER 1"/>
    <property type="match status" value="1"/>
</dbReference>
<dbReference type="PANTHER" id="PTHR19211">
    <property type="entry name" value="ATP-BINDING TRANSPORT PROTEIN-RELATED"/>
    <property type="match status" value="1"/>
</dbReference>
<evidence type="ECO:0000259" key="5">
    <source>
        <dbReference type="PROSITE" id="PS50893"/>
    </source>
</evidence>
<dbReference type="InterPro" id="IPR003593">
    <property type="entry name" value="AAA+_ATPase"/>
</dbReference>
<dbReference type="EMBL" id="CAXAMM010012442">
    <property type="protein sequence ID" value="CAK9028869.1"/>
    <property type="molecule type" value="Genomic_DNA"/>
</dbReference>
<dbReference type="Pfam" id="PF00005">
    <property type="entry name" value="ABC_tran"/>
    <property type="match status" value="2"/>
</dbReference>
<evidence type="ECO:0000313" key="7">
    <source>
        <dbReference type="Proteomes" id="UP001642464"/>
    </source>
</evidence>
<evidence type="ECO:0000256" key="1">
    <source>
        <dbReference type="ARBA" id="ARBA00022737"/>
    </source>
</evidence>
<keyword evidence="2" id="KW-0547">Nucleotide-binding</keyword>
<dbReference type="SMART" id="SM00382">
    <property type="entry name" value="AAA"/>
    <property type="match status" value="2"/>
</dbReference>
<accession>A0ABP0KSG1</accession>
<evidence type="ECO:0000256" key="3">
    <source>
        <dbReference type="ARBA" id="ARBA00022840"/>
    </source>
</evidence>
<keyword evidence="7" id="KW-1185">Reference proteome</keyword>
<dbReference type="Proteomes" id="UP001642464">
    <property type="component" value="Unassembled WGS sequence"/>
</dbReference>
<dbReference type="GO" id="GO:0005524">
    <property type="term" value="F:ATP binding"/>
    <property type="evidence" value="ECO:0007669"/>
    <property type="project" value="UniProtKB-KW"/>
</dbReference>
<name>A0ABP0KSG1_9DINO</name>
<reference evidence="6 7" key="1">
    <citation type="submission" date="2024-02" db="EMBL/GenBank/DDBJ databases">
        <authorList>
            <person name="Chen Y."/>
            <person name="Shah S."/>
            <person name="Dougan E. K."/>
            <person name="Thang M."/>
            <person name="Chan C."/>
        </authorList>
    </citation>
    <scope>NUCLEOTIDE SEQUENCE [LARGE SCALE GENOMIC DNA]</scope>
</reference>
<dbReference type="Gene3D" id="3.40.50.300">
    <property type="entry name" value="P-loop containing nucleotide triphosphate hydrolases"/>
    <property type="match status" value="2"/>
</dbReference>
<gene>
    <name evidence="6" type="ORF">SCF082_LOCUS18544</name>
</gene>
<dbReference type="InterPro" id="IPR003439">
    <property type="entry name" value="ABC_transporter-like_ATP-bd"/>
</dbReference>
<feature type="domain" description="ABC transporter" evidence="5">
    <location>
        <begin position="385"/>
        <end position="594"/>
    </location>
</feature>
<evidence type="ECO:0000256" key="2">
    <source>
        <dbReference type="ARBA" id="ARBA00022741"/>
    </source>
</evidence>
<dbReference type="InterPro" id="IPR050611">
    <property type="entry name" value="ABCF"/>
</dbReference>
<keyword evidence="1" id="KW-0677">Repeat</keyword>
<dbReference type="SUPFAM" id="SSF52540">
    <property type="entry name" value="P-loop containing nucleoside triphosphate hydrolases"/>
    <property type="match status" value="2"/>
</dbReference>
<keyword evidence="3 6" id="KW-0067">ATP-binding</keyword>
<organism evidence="6 7">
    <name type="scientific">Durusdinium trenchii</name>
    <dbReference type="NCBI Taxonomy" id="1381693"/>
    <lineage>
        <taxon>Eukaryota</taxon>
        <taxon>Sar</taxon>
        <taxon>Alveolata</taxon>
        <taxon>Dinophyceae</taxon>
        <taxon>Suessiales</taxon>
        <taxon>Symbiodiniaceae</taxon>
        <taxon>Durusdinium</taxon>
    </lineage>
</organism>
<evidence type="ECO:0000256" key="4">
    <source>
        <dbReference type="SAM" id="Coils"/>
    </source>
</evidence>
<feature type="coiled-coil region" evidence="4">
    <location>
        <begin position="339"/>
        <end position="366"/>
    </location>
</feature>
<dbReference type="CDD" id="cd03221">
    <property type="entry name" value="ABCF_EF-3"/>
    <property type="match status" value="1"/>
</dbReference>
<protein>
    <submittedName>
        <fullName evidence="6">ABC transporter F family member 3 (ABC transporter ABCF.3) (AtABCF3) (GCN20-type ATP-binding cassette protein GCN3)</fullName>
    </submittedName>
</protein>
<dbReference type="PROSITE" id="PS50893">
    <property type="entry name" value="ABC_TRANSPORTER_2"/>
    <property type="match status" value="2"/>
</dbReference>
<feature type="domain" description="ABC transporter" evidence="5">
    <location>
        <begin position="24"/>
        <end position="282"/>
    </location>
</feature>
<evidence type="ECO:0000313" key="6">
    <source>
        <dbReference type="EMBL" id="CAK9028869.1"/>
    </source>
</evidence>
<proteinExistence type="predicted"/>